<keyword evidence="4" id="KW-1003">Cell membrane</keyword>
<dbReference type="PANTHER" id="PTHR43141:SF5">
    <property type="entry name" value="CYTOCHROME BD-I UBIQUINOL OXIDASE SUBUNIT 2"/>
    <property type="match status" value="1"/>
</dbReference>
<feature type="transmembrane region" description="Helical" evidence="12">
    <location>
        <begin position="121"/>
        <end position="145"/>
    </location>
</feature>
<dbReference type="NCBIfam" id="TIGR00203">
    <property type="entry name" value="cydB"/>
    <property type="match status" value="1"/>
</dbReference>
<keyword evidence="9 12" id="KW-1133">Transmembrane helix</keyword>
<keyword evidence="14" id="KW-1185">Reference proteome</keyword>
<comment type="similarity">
    <text evidence="2">Belongs to the cytochrome ubiquinol oxidase subunit 2 family.</text>
</comment>
<name>A0A923HQP2_9BURK</name>
<dbReference type="AlphaFoldDB" id="A0A923HQP2"/>
<dbReference type="GO" id="GO:0005886">
    <property type="term" value="C:plasma membrane"/>
    <property type="evidence" value="ECO:0007669"/>
    <property type="project" value="UniProtKB-SubCell"/>
</dbReference>
<gene>
    <name evidence="13" type="primary">cydB</name>
    <name evidence="13" type="ORF">H8K36_12420</name>
</gene>
<keyword evidence="5" id="KW-0349">Heme</keyword>
<dbReference type="Pfam" id="PF02322">
    <property type="entry name" value="Cyt_bd_oxida_II"/>
    <property type="match status" value="1"/>
</dbReference>
<keyword evidence="10" id="KW-0408">Iron</keyword>
<evidence type="ECO:0000256" key="8">
    <source>
        <dbReference type="ARBA" id="ARBA00022982"/>
    </source>
</evidence>
<dbReference type="GO" id="GO:0019646">
    <property type="term" value="P:aerobic electron transport chain"/>
    <property type="evidence" value="ECO:0007669"/>
    <property type="project" value="TreeGrafter"/>
</dbReference>
<keyword evidence="7" id="KW-0479">Metal-binding</keyword>
<keyword evidence="11 12" id="KW-0472">Membrane</keyword>
<feature type="transmembrane region" description="Helical" evidence="12">
    <location>
        <begin position="9"/>
        <end position="28"/>
    </location>
</feature>
<evidence type="ECO:0000256" key="6">
    <source>
        <dbReference type="ARBA" id="ARBA00022692"/>
    </source>
</evidence>
<accession>A0A923HQP2</accession>
<organism evidence="13 14">
    <name type="scientific">Undibacterium nitidum</name>
    <dbReference type="NCBI Taxonomy" id="2762298"/>
    <lineage>
        <taxon>Bacteria</taxon>
        <taxon>Pseudomonadati</taxon>
        <taxon>Pseudomonadota</taxon>
        <taxon>Betaproteobacteria</taxon>
        <taxon>Burkholderiales</taxon>
        <taxon>Oxalobacteraceae</taxon>
        <taxon>Undibacterium</taxon>
    </lineage>
</organism>
<dbReference type="GO" id="GO:0070069">
    <property type="term" value="C:cytochrome complex"/>
    <property type="evidence" value="ECO:0007669"/>
    <property type="project" value="TreeGrafter"/>
</dbReference>
<reference evidence="13" key="1">
    <citation type="submission" date="2020-08" db="EMBL/GenBank/DDBJ databases">
        <title>Novel species isolated from subtropical streams in China.</title>
        <authorList>
            <person name="Lu H."/>
        </authorList>
    </citation>
    <scope>NUCLEOTIDE SEQUENCE</scope>
    <source>
        <strain evidence="13">LX22W</strain>
    </source>
</reference>
<evidence type="ECO:0000256" key="11">
    <source>
        <dbReference type="ARBA" id="ARBA00023136"/>
    </source>
</evidence>
<dbReference type="EMBL" id="JACOFZ010000004">
    <property type="protein sequence ID" value="MBC3882188.1"/>
    <property type="molecule type" value="Genomic_DNA"/>
</dbReference>
<sequence>MFDYLTLKIIWWCFVGILLIGFALMDGFDFGVGMLLPFVGKTDVERRIMLNSVGPTWEGNQTWFITAGGALFAAWPLAYAAAFSGFYIALMVLLFALFFRPVGFDYRSKLADPRWRSTWDWLLFIGGFVPPLIFGIAFGSLLQGVPFHYNSEMRLAYEGGFFDLLNPFGILSGILSVAMLCMHGAAFLLCKTDAAIVARARIALKLSAAITVVCFIIGGWMIATQVQGYHITSMPDANTAFMPIAKTVERINGAWLSNFQQHSALYLIPGTAIVAALLSMLFTHLLRPRLAFIATGTSVAGIILTAGVAMFPFVMPSSLQPNSSLTAWDVVASHKSLGIMFWVVVFFLPIIMMYTAWIYRVMRGKVDAQHIEDHQHSAY</sequence>
<evidence type="ECO:0000256" key="1">
    <source>
        <dbReference type="ARBA" id="ARBA00004651"/>
    </source>
</evidence>
<comment type="subcellular location">
    <subcellularLocation>
        <location evidence="1">Cell membrane</location>
        <topology evidence="1">Multi-pass membrane protein</topology>
    </subcellularLocation>
</comment>
<evidence type="ECO:0000256" key="3">
    <source>
        <dbReference type="ARBA" id="ARBA00022448"/>
    </source>
</evidence>
<evidence type="ECO:0000313" key="13">
    <source>
        <dbReference type="EMBL" id="MBC3882188.1"/>
    </source>
</evidence>
<dbReference type="GO" id="GO:0016682">
    <property type="term" value="F:oxidoreductase activity, acting on diphenols and related substances as donors, oxygen as acceptor"/>
    <property type="evidence" value="ECO:0007669"/>
    <property type="project" value="TreeGrafter"/>
</dbReference>
<evidence type="ECO:0000256" key="12">
    <source>
        <dbReference type="SAM" id="Phobius"/>
    </source>
</evidence>
<feature type="transmembrane region" description="Helical" evidence="12">
    <location>
        <begin position="202"/>
        <end position="223"/>
    </location>
</feature>
<evidence type="ECO:0000256" key="5">
    <source>
        <dbReference type="ARBA" id="ARBA00022617"/>
    </source>
</evidence>
<dbReference type="GO" id="GO:0046872">
    <property type="term" value="F:metal ion binding"/>
    <property type="evidence" value="ECO:0007669"/>
    <property type="project" value="UniProtKB-KW"/>
</dbReference>
<comment type="caution">
    <text evidence="13">The sequence shown here is derived from an EMBL/GenBank/DDBJ whole genome shotgun (WGS) entry which is preliminary data.</text>
</comment>
<evidence type="ECO:0000256" key="9">
    <source>
        <dbReference type="ARBA" id="ARBA00022989"/>
    </source>
</evidence>
<feature type="transmembrane region" description="Helical" evidence="12">
    <location>
        <begin position="77"/>
        <end position="100"/>
    </location>
</feature>
<proteinExistence type="inferred from homology"/>
<dbReference type="Proteomes" id="UP000627446">
    <property type="component" value="Unassembled WGS sequence"/>
</dbReference>
<evidence type="ECO:0000256" key="4">
    <source>
        <dbReference type="ARBA" id="ARBA00022475"/>
    </source>
</evidence>
<dbReference type="PANTHER" id="PTHR43141">
    <property type="entry name" value="CYTOCHROME BD2 SUBUNIT II"/>
    <property type="match status" value="1"/>
</dbReference>
<evidence type="ECO:0000313" key="14">
    <source>
        <dbReference type="Proteomes" id="UP000627446"/>
    </source>
</evidence>
<evidence type="ECO:0000256" key="10">
    <source>
        <dbReference type="ARBA" id="ARBA00023004"/>
    </source>
</evidence>
<keyword evidence="3" id="KW-0813">Transport</keyword>
<evidence type="ECO:0000256" key="2">
    <source>
        <dbReference type="ARBA" id="ARBA00007543"/>
    </source>
</evidence>
<keyword evidence="6 12" id="KW-0812">Transmembrane</keyword>
<feature type="transmembrane region" description="Helical" evidence="12">
    <location>
        <begin position="339"/>
        <end position="359"/>
    </location>
</feature>
<dbReference type="InterPro" id="IPR003317">
    <property type="entry name" value="Cyt-d_oxidase_su2"/>
</dbReference>
<evidence type="ECO:0000256" key="7">
    <source>
        <dbReference type="ARBA" id="ARBA00022723"/>
    </source>
</evidence>
<dbReference type="PIRSF" id="PIRSF000267">
    <property type="entry name" value="Cyt_oxidse_sub2"/>
    <property type="match status" value="1"/>
</dbReference>
<feature type="transmembrane region" description="Helical" evidence="12">
    <location>
        <begin position="264"/>
        <end position="283"/>
    </location>
</feature>
<dbReference type="RefSeq" id="WP_186916795.1">
    <property type="nucleotide sequence ID" value="NZ_JACOFZ010000004.1"/>
</dbReference>
<feature type="transmembrane region" description="Helical" evidence="12">
    <location>
        <begin position="290"/>
        <end position="315"/>
    </location>
</feature>
<protein>
    <submittedName>
        <fullName evidence="13">Cytochrome d ubiquinol oxidase subunit II</fullName>
    </submittedName>
</protein>
<keyword evidence="8" id="KW-0249">Electron transport</keyword>
<feature type="transmembrane region" description="Helical" evidence="12">
    <location>
        <begin position="165"/>
        <end position="190"/>
    </location>
</feature>
<dbReference type="GO" id="GO:0009055">
    <property type="term" value="F:electron transfer activity"/>
    <property type="evidence" value="ECO:0007669"/>
    <property type="project" value="TreeGrafter"/>
</dbReference>